<dbReference type="InterPro" id="IPR049012">
    <property type="entry name" value="Mutator_transp_dom"/>
</dbReference>
<dbReference type="GeneID" id="112458168"/>
<gene>
    <name evidence="3" type="primary">LOC112458168</name>
</gene>
<dbReference type="RefSeq" id="XP_024877394.1">
    <property type="nucleotide sequence ID" value="XM_025021626.1"/>
</dbReference>
<evidence type="ECO:0000313" key="2">
    <source>
        <dbReference type="Proteomes" id="UP000504618"/>
    </source>
</evidence>
<protein>
    <submittedName>
        <fullName evidence="3">Uncharacterized protein LOC112458168</fullName>
    </submittedName>
</protein>
<sequence length="173" mass="19747">MTDNQYKWKGKFVTEKKNKCMKIRSENGKKRKKEPESSHIVERHRIIDIDHAAKNMHCSFCKERLHLEDITKEIVKGAASIFEVQCKNCLKKNTVKSGKEYTNFTNPSTGRPLFTINTKTLAKTALGVLHAGAGSTQLNKIFNCMDLPNINDQLFKKHERIIGPIVEFVAKES</sequence>
<reference evidence="3" key="1">
    <citation type="submission" date="2025-08" db="UniProtKB">
        <authorList>
            <consortium name="RefSeq"/>
        </authorList>
    </citation>
    <scope>IDENTIFICATION</scope>
    <source>
        <tissue evidence="3">Whole body</tissue>
    </source>
</reference>
<organism evidence="2 3">
    <name type="scientific">Temnothorax curvispinosus</name>
    <dbReference type="NCBI Taxonomy" id="300111"/>
    <lineage>
        <taxon>Eukaryota</taxon>
        <taxon>Metazoa</taxon>
        <taxon>Ecdysozoa</taxon>
        <taxon>Arthropoda</taxon>
        <taxon>Hexapoda</taxon>
        <taxon>Insecta</taxon>
        <taxon>Pterygota</taxon>
        <taxon>Neoptera</taxon>
        <taxon>Endopterygota</taxon>
        <taxon>Hymenoptera</taxon>
        <taxon>Apocrita</taxon>
        <taxon>Aculeata</taxon>
        <taxon>Formicoidea</taxon>
        <taxon>Formicidae</taxon>
        <taxon>Myrmicinae</taxon>
        <taxon>Temnothorax</taxon>
    </lineage>
</organism>
<name>A0A6J1Q5C0_9HYME</name>
<accession>A0A6J1Q5C0</accession>
<proteinExistence type="predicted"/>
<dbReference type="OrthoDB" id="7698403at2759"/>
<keyword evidence="2" id="KW-1185">Reference proteome</keyword>
<dbReference type="Pfam" id="PF20700">
    <property type="entry name" value="Mutator"/>
    <property type="match status" value="1"/>
</dbReference>
<evidence type="ECO:0000259" key="1">
    <source>
        <dbReference type="Pfam" id="PF20700"/>
    </source>
</evidence>
<feature type="domain" description="Mutator-like transposase" evidence="1">
    <location>
        <begin position="45"/>
        <end position="173"/>
    </location>
</feature>
<dbReference type="Proteomes" id="UP000504618">
    <property type="component" value="Unplaced"/>
</dbReference>
<dbReference type="AlphaFoldDB" id="A0A6J1Q5C0"/>
<evidence type="ECO:0000313" key="3">
    <source>
        <dbReference type="RefSeq" id="XP_024877394.1"/>
    </source>
</evidence>